<dbReference type="Gene3D" id="2.60.40.740">
    <property type="match status" value="1"/>
</dbReference>
<keyword evidence="10" id="KW-0645">Protease</keyword>
<keyword evidence="4 8" id="KW-0732">Signal</keyword>
<feature type="transmembrane region" description="Helical" evidence="7">
    <location>
        <begin position="2970"/>
        <end position="2990"/>
    </location>
</feature>
<feature type="chain" id="PRO_5037504622" evidence="8">
    <location>
        <begin position="32"/>
        <end position="3000"/>
    </location>
</feature>
<keyword evidence="7" id="KW-0812">Transmembrane</keyword>
<dbReference type="PROSITE" id="PS50847">
    <property type="entry name" value="GRAM_POS_ANCHORING"/>
    <property type="match status" value="1"/>
</dbReference>
<proteinExistence type="predicted"/>
<evidence type="ECO:0000256" key="8">
    <source>
        <dbReference type="SAM" id="SignalP"/>
    </source>
</evidence>
<feature type="signal peptide" evidence="8">
    <location>
        <begin position="1"/>
        <end position="31"/>
    </location>
</feature>
<sequence>MSRAARVRRFAAGVVISALTMLGLQASPAWAAAADISKGLDPVQGQGFTPGNTFETGSLVRYRLRIQCSSNDSACVTGTVTDVLDPNLQFVQVIAPTVKNQAGVAVPITTTTSGQTVTVSVGTAAVPFEGGMTMELVLVARVVSRPTSGIIPNQASITVPGGTPVLTTVVNIQVPPPSPNYKVVKFVTSPSEDAGLGEPVTYRVAMDGYQLDNVNLVLPFTITDTYPANANIIDAAGGTVNTTNHTITWTITSINQVTNPVAGQCSYELWCNVWAKDIILSYSAPFFSAGTTVTNTIASDPNYVSGDLPPLTASANKALAASAPAGAASKSGPSQASAGNTIQYRVSGSNSGNTSLANFTVTDTIPTGVTNYQIVRTSYEQPVYPPSLGPVTYEALVGGVWTNIGGYSTLGVSTPSTTITLPAGATAWRMSIASLTSGGSMTIDARATIPADAAAGSVYTNCAAVSSTNPGTTLGEPSCVNTTVVAPFVGIQPYKAHLFEDPAQTSVAPGETFLWGIGVKPSGPNPLTSLDFADQLPAQFEYVTTRCLGGYSDGNGIQNSLVGVADGRQYSGPGCNNAGVPQPTTNVVNADGSTSLTWQDVPINAVYQPNVLWGSGNVWWIVIEVRVKPGTAVLNYTNQMAVGPGGTSLATACGGETSVIPYYDAVPPLNPDSTDWDKDGNTTEKLCRANDPVQVRLAAAAETTKWDKGPLPNALQSSGEPDATCPDWGGFTRYPCVAQTNPGGSFDYKFNIQNTGNMTLTQYVAYDILPVVGDTGVAEILRNSPRSTEWTPVLTGPIATLSEPAAADTEILYNLTSNPCRPEVAQGDVDWDWQGGACDNTWYTATQIADATVVPGGWSAVKSFKVLAFQATSPAAQWLGGEQIILNAPMLAPLDAPDSTKADPANGIALDLSIAWNSIAHREFSLSTDGSTSRLLASEPLKVGIIVPFKGVSVGDYVWYDADRDGFQSPDEDAIPNVRVELLDANNNVVQETTTDANGYYSFQYLTPGAPYTIKFYAPADLADPTKLLVFTTENKSGNTSNDPVTDNGTVPLDGTTGGDSDAIPAADGLTGSVTFTAPLSGNNAISSPTAGTVADNPGLDAGFKRAVVPVSIGDYVWYDNNRDGLQTSGEPAYVGMTVNLLDSNGDPVLVDGNPVTTTTDANGYYSFLNLNAGQTYIVEFVKAADESFTTQDVTVNPDDAKDSDADPTGRATVTAPMSGANKATDGAGVWADEPTIDAGIVKYNLLLDKVLTTVAPYRPGQTVTYTLTPTNDGPATALEGWSVTDLLPDGLTVTSVDGGDNYSCSNTTSTATCTSSVRLVPGVPGDVITVKATISATATGSLTNVAYVDKAPDDVTETVPLGTVPTTTTDTARSITDNDDEAKLDLVPYVSVGDYVWYDVNRDGLQTSGEPAYVGMTVNLLDSLGNPVLVDGNPVTTTTDADGYYSFTDLDPNTEYVIQFVKRADETFTSIDAGGVTTNSATGDLTDSDAAADGTVRFTTTATGANLASALAGPRADNPGIDAGVIRYNLLLEKALTPTGPYYEGSTVTYTLTPSNAGPVDAMAGWSVTDVLPEGLTLVSMVGDGYDCTTTPGTCVSTKTPLAAGKSGNVITVKATIGADVTGSLKNVAYVDKAPEDGTETIPLIVPELAKDTADTDTDNDAEALVTVASKVSIGDYVWIDTNRDGLQTSGESGIKDVLVTLTDASGTPRTTTTDASGYYWFDDLTPGAAYTLTFTKPSGYTWTTQDVSGDTADTDAGADSDVLPADGTVSFTAPASGTNLTGALVTDNPTLDAGLVELVSVGDYTWLDVNRDGIQDAGESPLAGVTVKLYDASGALVGTKVTDATGYYWFTDLLAGATYTIEFVKPAGYTYTPVVNADPTANKDGGLDSDAPVADGKVTFVAESTGANAPGATATDNPTIDAGFVELVSIGDYVWYDRNRDGLQGAVADEPVVAGVTVNLLDAAGNPAVLPGGAPVTTTTDANGFYSFTNLLAGETYVVEFVKPVDTVFTLVNAEANAEDTKDSDANTSTGRVTVVAPSTGANSATTPDNPTIDAGLIELVSIGDYVWYDRNRDGLQSAGEPAVPGVTVNLLDAAGNPAVLPGGAAVTTVTDANGFYSFNNLIGGVTYVVQFVKPADTVFTTQDVTVNPDDAKDSDADLVTGKVTVVAPVTGLNSRTTPDDPKIDAGLIELVSVGDYVWWDTNRDGLQDSTDVPLAGVRVHLLDSTGTEVTSVSTDANGFYSFTGLIGGASYSVVFDTPAQFVPTATNVSADTSNSATTDLTDSDPIAGVVAFTAPESGNNSATTPDNPGLDAGFIKLVSVGDYVWYDGNRDGVQDEGEAPASGVVVNLYDAKGVLVTSTTTDENGFYSFTDLLAGATYTIEFVKPADTVFTLINVGNDAADSDADLVTGKVTFTAPTDGFNSATAPDDPKIDAGLIELVSIGDYVWYDRNRDGLQGAVADEPVVAGVTVNLLDAAGNPAVLPGGAPVTTTTDANGFYSFTNLLAGETYVVEFVKPADTIFTIQDVTVNPDDAKDSDANEVTGKVTVVAPSTGLNSATTPDDPKIDAGLIELVSIGDYVWWDTNRDGLQTEGELPIPGITVNLLDAEGNPAVLPGGAPVTTTTDANGFYSFNNLIGGVDYVVQFVKPDNTTFTWMLSGDNSAIDSNADVNGLAPVTAPLTGENSLETPDDPKIDAGLVKLVSVGDYVWYDVNRDGIQGEGEAPVPGVTVNLYDDETGELLATAVTDENGFYSFTDLWAGATYTIEFVKPSGTSFTSVDSGDDALDSDADLVTGTVTFTAPSDGRNSAVTPDDPTIDAGLIKFNLTLTKVLSTTGVIYPGDTVTFTLTPHNDGPVDALVGWSVTEVVPAGLTFVSMTGDGYTCTGTTCVAEGILAAGADGNPITVTMTAGTAVSSRNIAFVDKAGTEGPETNPLVTPTTDTDTTTSETDNDSEAAVIVSPFLPNTGTDVAPFLAVALGLMAAGGLLLAATRRRRRATEE</sequence>
<keyword evidence="10" id="KW-0378">Hydrolase</keyword>
<accession>A0A935ILK6</accession>
<evidence type="ECO:0000313" key="11">
    <source>
        <dbReference type="Proteomes" id="UP000726105"/>
    </source>
</evidence>
<evidence type="ECO:0000256" key="3">
    <source>
        <dbReference type="ARBA" id="ARBA00022525"/>
    </source>
</evidence>
<dbReference type="GO" id="GO:0005576">
    <property type="term" value="C:extracellular region"/>
    <property type="evidence" value="ECO:0007669"/>
    <property type="project" value="UniProtKB-SubCell"/>
</dbReference>
<evidence type="ECO:0000256" key="1">
    <source>
        <dbReference type="ARBA" id="ARBA00004613"/>
    </source>
</evidence>
<dbReference type="Pfam" id="PF01345">
    <property type="entry name" value="DUF11"/>
    <property type="match status" value="3"/>
</dbReference>
<dbReference type="EMBL" id="JADJIB010000003">
    <property type="protein sequence ID" value="MBK7273530.1"/>
    <property type="molecule type" value="Genomic_DNA"/>
</dbReference>
<dbReference type="InterPro" id="IPR013783">
    <property type="entry name" value="Ig-like_fold"/>
</dbReference>
<evidence type="ECO:0000313" key="10">
    <source>
        <dbReference type="EMBL" id="MBK7273530.1"/>
    </source>
</evidence>
<feature type="compositionally biased region" description="Low complexity" evidence="6">
    <location>
        <begin position="2931"/>
        <end position="2948"/>
    </location>
</feature>
<dbReference type="GO" id="GO:0005975">
    <property type="term" value="P:carbohydrate metabolic process"/>
    <property type="evidence" value="ECO:0007669"/>
    <property type="project" value="UniProtKB-ARBA"/>
</dbReference>
<dbReference type="SUPFAM" id="SSF117074">
    <property type="entry name" value="Hypothetical protein PA1324"/>
    <property type="match status" value="12"/>
</dbReference>
<dbReference type="NCBIfam" id="TIGR01167">
    <property type="entry name" value="LPXTG_anchor"/>
    <property type="match status" value="1"/>
</dbReference>
<evidence type="ECO:0000256" key="2">
    <source>
        <dbReference type="ARBA" id="ARBA00022512"/>
    </source>
</evidence>
<dbReference type="InterPro" id="IPR033764">
    <property type="entry name" value="Sdr_B"/>
</dbReference>
<dbReference type="Proteomes" id="UP000726105">
    <property type="component" value="Unassembled WGS sequence"/>
</dbReference>
<keyword evidence="2" id="KW-0134">Cell wall</keyword>
<keyword evidence="7" id="KW-1133">Transmembrane helix</keyword>
<evidence type="ECO:0000256" key="5">
    <source>
        <dbReference type="ARBA" id="ARBA00023088"/>
    </source>
</evidence>
<dbReference type="InterPro" id="IPR001434">
    <property type="entry name" value="OmcB-like_DUF11"/>
</dbReference>
<evidence type="ECO:0000256" key="6">
    <source>
        <dbReference type="SAM" id="MobiDB-lite"/>
    </source>
</evidence>
<evidence type="ECO:0000256" key="4">
    <source>
        <dbReference type="ARBA" id="ARBA00022729"/>
    </source>
</evidence>
<keyword evidence="3" id="KW-0964">Secreted</keyword>
<keyword evidence="10" id="KW-0121">Carboxypeptidase</keyword>
<keyword evidence="7" id="KW-0472">Membrane</keyword>
<dbReference type="Pfam" id="PF17210">
    <property type="entry name" value="SdrD_B"/>
    <property type="match status" value="12"/>
</dbReference>
<organism evidence="10 11">
    <name type="scientific">Candidatus Phosphoribacter hodrii</name>
    <dbReference type="NCBI Taxonomy" id="2953743"/>
    <lineage>
        <taxon>Bacteria</taxon>
        <taxon>Bacillati</taxon>
        <taxon>Actinomycetota</taxon>
        <taxon>Actinomycetes</taxon>
        <taxon>Micrococcales</taxon>
        <taxon>Dermatophilaceae</taxon>
        <taxon>Candidatus Phosphoribacter</taxon>
    </lineage>
</organism>
<name>A0A935ILK6_9MICO</name>
<comment type="caution">
    <text evidence="10">The sequence shown here is derived from an EMBL/GenBank/DDBJ whole genome shotgun (WGS) entry which is preliminary data.</text>
</comment>
<protein>
    <submittedName>
        <fullName evidence="10">Carboxypeptidase regulatory-like domain-containing protein</fullName>
    </submittedName>
</protein>
<dbReference type="PANTHER" id="PTHR23303">
    <property type="entry name" value="CARBOXYPEPTIDASE REGULATORY REGION-CONTAINING"/>
    <property type="match status" value="1"/>
</dbReference>
<feature type="region of interest" description="Disordered" evidence="6">
    <location>
        <begin position="1196"/>
        <end position="1219"/>
    </location>
</feature>
<dbReference type="Gene3D" id="2.60.40.10">
    <property type="entry name" value="Immunoglobulins"/>
    <property type="match status" value="12"/>
</dbReference>
<dbReference type="InterPro" id="IPR051417">
    <property type="entry name" value="SDr/BOS_complex"/>
</dbReference>
<dbReference type="GO" id="GO:0004180">
    <property type="term" value="F:carboxypeptidase activity"/>
    <property type="evidence" value="ECO:0007669"/>
    <property type="project" value="UniProtKB-KW"/>
</dbReference>
<dbReference type="Pfam" id="PF00746">
    <property type="entry name" value="Gram_pos_anchor"/>
    <property type="match status" value="1"/>
</dbReference>
<evidence type="ECO:0000259" key="9">
    <source>
        <dbReference type="PROSITE" id="PS50847"/>
    </source>
</evidence>
<dbReference type="InterPro" id="IPR019931">
    <property type="entry name" value="LPXTG_anchor"/>
</dbReference>
<dbReference type="InterPro" id="IPR047589">
    <property type="entry name" value="DUF11_rpt"/>
</dbReference>
<keyword evidence="5" id="KW-0572">Peptidoglycan-anchor</keyword>
<feature type="domain" description="Gram-positive cocci surface proteins LPxTG" evidence="9">
    <location>
        <begin position="2963"/>
        <end position="3000"/>
    </location>
</feature>
<gene>
    <name evidence="10" type="ORF">IPI13_10315</name>
</gene>
<evidence type="ECO:0000256" key="7">
    <source>
        <dbReference type="SAM" id="Phobius"/>
    </source>
</evidence>
<feature type="region of interest" description="Disordered" evidence="6">
    <location>
        <begin position="2925"/>
        <end position="2951"/>
    </location>
</feature>
<reference evidence="10 11" key="1">
    <citation type="submission" date="2020-10" db="EMBL/GenBank/DDBJ databases">
        <title>Connecting structure to function with the recovery of over 1000 high-quality activated sludge metagenome-assembled genomes encoding full-length rRNA genes using long-read sequencing.</title>
        <authorList>
            <person name="Singleton C.M."/>
            <person name="Petriglieri F."/>
            <person name="Kristensen J.M."/>
            <person name="Kirkegaard R.H."/>
            <person name="Michaelsen T.Y."/>
            <person name="Andersen M.H."/>
            <person name="Karst S.M."/>
            <person name="Dueholm M.S."/>
            <person name="Nielsen P.H."/>
            <person name="Albertsen M."/>
        </authorList>
    </citation>
    <scope>NUCLEOTIDE SEQUENCE [LARGE SCALE GENOMIC DNA]</scope>
    <source>
        <strain evidence="10">Ega_18-Q3-R5-49_MAXAC.001</strain>
    </source>
</reference>
<dbReference type="PANTHER" id="PTHR23303:SF15">
    <property type="entry name" value="COLOSSIN-A"/>
    <property type="match status" value="1"/>
</dbReference>
<comment type="subcellular location">
    <subcellularLocation>
        <location evidence="1">Secreted</location>
    </subcellularLocation>
</comment>
<dbReference type="NCBIfam" id="TIGR01451">
    <property type="entry name" value="B_ant_repeat"/>
    <property type="match status" value="4"/>
</dbReference>